<sequence length="201" mass="21950">MEENQGVTSPQNNPDMATIWGFEVAVEKRLTFLPGVLSGLGVYANYTFSRSKKTQTLSWFTAPVYDSAGNVVNRETVTYERQVPFDLSPENSGTIGLTYTRPGLDASLYYTAQARRLGAAQAFEMDSYREATSSLDFRAVYGFRLAGSDVRLSLEGNDLLKGKKDALTEDSIGGVNGGPKYYTGGYYHGGRRVTVGLSASF</sequence>
<comment type="subcellular location">
    <subcellularLocation>
        <location evidence="1">Cell outer membrane</location>
    </subcellularLocation>
</comment>
<keyword evidence="2" id="KW-0472">Membrane</keyword>
<dbReference type="InterPro" id="IPR036942">
    <property type="entry name" value="Beta-barrel_TonB_sf"/>
</dbReference>
<dbReference type="Gene3D" id="2.40.170.20">
    <property type="entry name" value="TonB-dependent receptor, beta-barrel domain"/>
    <property type="match status" value="1"/>
</dbReference>
<dbReference type="EMBL" id="CP013344">
    <property type="protein sequence ID" value="AMU90956.1"/>
    <property type="molecule type" value="Genomic_DNA"/>
</dbReference>
<accession>A0AAC9FFZ3</accession>
<dbReference type="Proteomes" id="UP000076088">
    <property type="component" value="Chromosome"/>
</dbReference>
<evidence type="ECO:0008006" key="6">
    <source>
        <dbReference type="Google" id="ProtNLM"/>
    </source>
</evidence>
<dbReference type="SUPFAM" id="SSF56935">
    <property type="entry name" value="Porins"/>
    <property type="match status" value="1"/>
</dbReference>
<organism evidence="4 5">
    <name type="scientific">Sphingopyxis macrogoltabida</name>
    <name type="common">Sphingomonas macrogoltabidus</name>
    <dbReference type="NCBI Taxonomy" id="33050"/>
    <lineage>
        <taxon>Bacteria</taxon>
        <taxon>Pseudomonadati</taxon>
        <taxon>Pseudomonadota</taxon>
        <taxon>Alphaproteobacteria</taxon>
        <taxon>Sphingomonadales</taxon>
        <taxon>Sphingomonadaceae</taxon>
        <taxon>Sphingopyxis</taxon>
    </lineage>
</organism>
<reference evidence="4 5" key="2">
    <citation type="journal article" date="2016" name="Genome Announc.">
        <title>Complete Genome Sequence of Sphingopyxis macrogoltabida Strain 203N (NBRC 111659), a Polyethylene Glycol Degrader.</title>
        <authorList>
            <person name="Ohtsubo Y."/>
            <person name="Nonoyama S."/>
            <person name="Nagata Y."/>
            <person name="Numata M."/>
            <person name="Tsuchikane K."/>
            <person name="Hosoyama A."/>
            <person name="Yamazoe A."/>
            <person name="Tsuda M."/>
            <person name="Fujita N."/>
            <person name="Kawai F."/>
        </authorList>
    </citation>
    <scope>NUCLEOTIDE SEQUENCE [LARGE SCALE GENOMIC DNA]</scope>
    <source>
        <strain evidence="4 5">203N</strain>
    </source>
</reference>
<dbReference type="RefSeq" id="WP_145923505.1">
    <property type="nucleotide sequence ID" value="NZ_CP009429.1"/>
</dbReference>
<protein>
    <recommendedName>
        <fullName evidence="6">TonB-dependent receptor-like beta-barrel domain-containing protein</fullName>
    </recommendedName>
</protein>
<evidence type="ECO:0000256" key="2">
    <source>
        <dbReference type="ARBA" id="ARBA00023136"/>
    </source>
</evidence>
<gene>
    <name evidence="4" type="ORF">ATM17_18225</name>
</gene>
<dbReference type="PANTHER" id="PTHR40980:SF4">
    <property type="entry name" value="TONB-DEPENDENT RECEPTOR-LIKE BETA-BARREL DOMAIN-CONTAINING PROTEIN"/>
    <property type="match status" value="1"/>
</dbReference>
<dbReference type="KEGG" id="smaz:LH19_17655"/>
<evidence type="ECO:0000313" key="5">
    <source>
        <dbReference type="Proteomes" id="UP000076088"/>
    </source>
</evidence>
<dbReference type="PANTHER" id="PTHR40980">
    <property type="entry name" value="PLUG DOMAIN-CONTAINING PROTEIN"/>
    <property type="match status" value="1"/>
</dbReference>
<evidence type="ECO:0000313" key="4">
    <source>
        <dbReference type="EMBL" id="AMU90956.1"/>
    </source>
</evidence>
<keyword evidence="3" id="KW-0998">Cell outer membrane</keyword>
<dbReference type="AlphaFoldDB" id="A0AAC9FFZ3"/>
<reference evidence="5" key="1">
    <citation type="submission" date="2015-11" db="EMBL/GenBank/DDBJ databases">
        <title>Complete genome sequence of a polyethylene-glycol degrader Sphingopyxis macrogoltabida 203N (NBRC 111659).</title>
        <authorList>
            <person name="Yoshiyuki O."/>
            <person name="Shouta N."/>
            <person name="Nagata Y."/>
            <person name="Numata M."/>
            <person name="Tsuchikane K."/>
            <person name="Hosoyama A."/>
            <person name="Yamazoe A."/>
            <person name="Tsuda M."/>
            <person name="Fujita N."/>
            <person name="Kawai F."/>
        </authorList>
    </citation>
    <scope>NUCLEOTIDE SEQUENCE [LARGE SCALE GENOMIC DNA]</scope>
    <source>
        <strain evidence="5">203N</strain>
    </source>
</reference>
<proteinExistence type="predicted"/>
<keyword evidence="5" id="KW-1185">Reference proteome</keyword>
<name>A0AAC9FFZ3_SPHMC</name>
<evidence type="ECO:0000256" key="1">
    <source>
        <dbReference type="ARBA" id="ARBA00004442"/>
    </source>
</evidence>
<dbReference type="GO" id="GO:0009279">
    <property type="term" value="C:cell outer membrane"/>
    <property type="evidence" value="ECO:0007669"/>
    <property type="project" value="UniProtKB-SubCell"/>
</dbReference>
<evidence type="ECO:0000256" key="3">
    <source>
        <dbReference type="ARBA" id="ARBA00023237"/>
    </source>
</evidence>